<keyword evidence="4" id="KW-1185">Reference proteome</keyword>
<dbReference type="Proteomes" id="UP000054107">
    <property type="component" value="Unassembled WGS sequence"/>
</dbReference>
<evidence type="ECO:0000256" key="1">
    <source>
        <dbReference type="ARBA" id="ARBA00022741"/>
    </source>
</evidence>
<dbReference type="AlphaFoldDB" id="A0A0B7MYR0"/>
<name>A0A0B7MYR0_9FUNG</name>
<dbReference type="InterPro" id="IPR043129">
    <property type="entry name" value="ATPase_NBD"/>
</dbReference>
<accession>A0A0B7MYR0</accession>
<dbReference type="EMBL" id="LN719426">
    <property type="protein sequence ID" value="CEP08258.1"/>
    <property type="molecule type" value="Genomic_DNA"/>
</dbReference>
<dbReference type="PANTHER" id="PTHR14187">
    <property type="entry name" value="ALPHA KINASE/ELONGATION FACTOR 2 KINASE"/>
    <property type="match status" value="1"/>
</dbReference>
<dbReference type="InterPro" id="IPR013126">
    <property type="entry name" value="Hsp_70_fam"/>
</dbReference>
<dbReference type="PANTHER" id="PTHR14187:SF5">
    <property type="entry name" value="HEAT SHOCK 70 KDA PROTEIN 12A"/>
    <property type="match status" value="1"/>
</dbReference>
<dbReference type="Pfam" id="PF00012">
    <property type="entry name" value="HSP70"/>
    <property type="match status" value="1"/>
</dbReference>
<protein>
    <submittedName>
        <fullName evidence="3">Uncharacterized protein</fullName>
    </submittedName>
</protein>
<sequence>MCALCNIPGYGGGRHTSTCLTLLLLASDNDVDDNEDAIVFDEFPTFCFLWAFFFLEEEGAAAEDDPFLCCLGDKVLTVIVVDGSLLASAVIFCFFVAFLGDCVVAVDWSLFLKRTSGLDEVAECAEVLAAVAPEAFAMGEAAFYDNKLEKQLAIGEDAEKNYYKETNTEGRLLIDFKLMLESDLADNDNIQKNINYTANFLKEVYKKAGVNPECCKTRFCFSYPTVWSAQAALNMREAIERSGVQTSKDDVDRCRLVYEAEAVAVYLSNEIVRLGIGQDKESVAVMVVDAGGGTTDISLFELSGKIGNDFTIIKQLTPNAGDALGSYGLDQGFRQMAIKKFHEKEIIHKSYDLEKVVYEFSSRIKLKFDPQSTELHSISTCVKDTEEILVFKNEDLYNELFEPFYDEIINMVNREIYMSCVPIDAFYFTGGLSQNPVLKKKCSEGLVKRNEEKFDKSQILFQDCKSRDSSDVVKGAMKFAMKPDIVTQRFTKFHYMIRDEGLGLFTVICFNRGHKSSSDSFFEHSFSVLRGRENKFSFFESGDPLLQLPIDENLNPIHQFCIQLPKPTDNQDDVATAIVRVYPAYSDFTFEIFVDDFEYRSIGYKLIQVK</sequence>
<dbReference type="GO" id="GO:0140662">
    <property type="term" value="F:ATP-dependent protein folding chaperone"/>
    <property type="evidence" value="ECO:0007669"/>
    <property type="project" value="InterPro"/>
</dbReference>
<dbReference type="OrthoDB" id="2394218at2759"/>
<dbReference type="Gene3D" id="3.90.640.10">
    <property type="entry name" value="Actin, Chain A, domain 4"/>
    <property type="match status" value="1"/>
</dbReference>
<proteinExistence type="predicted"/>
<dbReference type="Gene3D" id="3.30.420.40">
    <property type="match status" value="2"/>
</dbReference>
<evidence type="ECO:0000313" key="4">
    <source>
        <dbReference type="Proteomes" id="UP000054107"/>
    </source>
</evidence>
<evidence type="ECO:0000256" key="2">
    <source>
        <dbReference type="ARBA" id="ARBA00022840"/>
    </source>
</evidence>
<organism evidence="3 4">
    <name type="scientific">Parasitella parasitica</name>
    <dbReference type="NCBI Taxonomy" id="35722"/>
    <lineage>
        <taxon>Eukaryota</taxon>
        <taxon>Fungi</taxon>
        <taxon>Fungi incertae sedis</taxon>
        <taxon>Mucoromycota</taxon>
        <taxon>Mucoromycotina</taxon>
        <taxon>Mucoromycetes</taxon>
        <taxon>Mucorales</taxon>
        <taxon>Mucorineae</taxon>
        <taxon>Mucoraceae</taxon>
        <taxon>Parasitella</taxon>
    </lineage>
</organism>
<evidence type="ECO:0000313" key="3">
    <source>
        <dbReference type="EMBL" id="CEP08258.1"/>
    </source>
</evidence>
<reference evidence="3 4" key="1">
    <citation type="submission" date="2014-09" db="EMBL/GenBank/DDBJ databases">
        <authorList>
            <person name="Ellenberger Sabrina"/>
        </authorList>
    </citation>
    <scope>NUCLEOTIDE SEQUENCE [LARGE SCALE GENOMIC DNA]</scope>
    <source>
        <strain evidence="3 4">CBS 412.66</strain>
    </source>
</reference>
<keyword evidence="1" id="KW-0547">Nucleotide-binding</keyword>
<keyword evidence="2" id="KW-0067">ATP-binding</keyword>
<dbReference type="SUPFAM" id="SSF53067">
    <property type="entry name" value="Actin-like ATPase domain"/>
    <property type="match status" value="2"/>
</dbReference>
<gene>
    <name evidence="3" type="primary">PARPA_01569.1 scaffold 1359</name>
</gene>
<dbReference type="GO" id="GO:0005524">
    <property type="term" value="F:ATP binding"/>
    <property type="evidence" value="ECO:0007669"/>
    <property type="project" value="UniProtKB-KW"/>
</dbReference>
<dbReference type="CDD" id="cd10170">
    <property type="entry name" value="ASKHA_NBD_HSP70"/>
    <property type="match status" value="1"/>
</dbReference>
<dbReference type="STRING" id="35722.A0A0B7MYR0"/>